<sequence length="108" mass="12893">MLVSALKFLYTPSETLLKYEYYNPKDNTHYLNLNEFNNTNNIDDSIKSLIEILPKLPNWTDDRWKEIGKKLENEVWNSRKIVTDEKSVTADCKIVRPPYDFQFENLIF</sequence>
<reference evidence="1 2" key="2">
    <citation type="submission" date="2017-10" db="EMBL/GenBank/DDBJ databases">
        <title>Genome analyses suggest a sexual origin of heterokaryosis in a supposedly ancient asexual fungus.</title>
        <authorList>
            <person name="Corradi N."/>
            <person name="Sedzielewska K."/>
            <person name="Noel J."/>
            <person name="Charron P."/>
            <person name="Farinelli L."/>
            <person name="Marton T."/>
            <person name="Kruger M."/>
            <person name="Pelin A."/>
            <person name="Brachmann A."/>
            <person name="Corradi N."/>
        </authorList>
    </citation>
    <scope>NUCLEOTIDE SEQUENCE [LARGE SCALE GENOMIC DNA]</scope>
    <source>
        <strain evidence="1 2">A1</strain>
    </source>
</reference>
<evidence type="ECO:0000313" key="2">
    <source>
        <dbReference type="Proteomes" id="UP000232688"/>
    </source>
</evidence>
<organism evidence="1 2">
    <name type="scientific">Rhizophagus irregularis</name>
    <dbReference type="NCBI Taxonomy" id="588596"/>
    <lineage>
        <taxon>Eukaryota</taxon>
        <taxon>Fungi</taxon>
        <taxon>Fungi incertae sedis</taxon>
        <taxon>Mucoromycota</taxon>
        <taxon>Glomeromycotina</taxon>
        <taxon>Glomeromycetes</taxon>
        <taxon>Glomerales</taxon>
        <taxon>Glomeraceae</taxon>
        <taxon>Rhizophagus</taxon>
    </lineage>
</organism>
<dbReference type="Proteomes" id="UP000232688">
    <property type="component" value="Unassembled WGS sequence"/>
</dbReference>
<dbReference type="VEuPathDB" id="FungiDB:RhiirA1_481151"/>
<name>A0A2I1FJA2_9GLOM</name>
<dbReference type="OrthoDB" id="2335238at2759"/>
<comment type="caution">
    <text evidence="1">The sequence shown here is derived from an EMBL/GenBank/DDBJ whole genome shotgun (WGS) entry which is preliminary data.</text>
</comment>
<protein>
    <submittedName>
        <fullName evidence="1">Uncharacterized protein</fullName>
    </submittedName>
</protein>
<dbReference type="AlphaFoldDB" id="A0A2I1FJA2"/>
<gene>
    <name evidence="1" type="ORF">RhiirA1_481151</name>
</gene>
<evidence type="ECO:0000313" key="1">
    <source>
        <dbReference type="EMBL" id="PKC52599.1"/>
    </source>
</evidence>
<accession>A0A2I1FJA2</accession>
<reference evidence="1 2" key="1">
    <citation type="submission" date="2017-10" db="EMBL/GenBank/DDBJ databases">
        <title>Extensive intraspecific genome diversity in a model arbuscular mycorrhizal fungus.</title>
        <authorList>
            <person name="Chen E.C.H."/>
            <person name="Morin E."/>
            <person name="Baudet D."/>
            <person name="Noel J."/>
            <person name="Ndikumana S."/>
            <person name="Charron P."/>
            <person name="St-Onge C."/>
            <person name="Giorgi J."/>
            <person name="Grigoriev I.V."/>
            <person name="Roux C."/>
            <person name="Martin F.M."/>
            <person name="Corradi N."/>
        </authorList>
    </citation>
    <scope>NUCLEOTIDE SEQUENCE [LARGE SCALE GENOMIC DNA]</scope>
    <source>
        <strain evidence="1 2">A1</strain>
    </source>
</reference>
<dbReference type="EMBL" id="LLXH01005493">
    <property type="protein sequence ID" value="PKC52599.1"/>
    <property type="molecule type" value="Genomic_DNA"/>
</dbReference>
<dbReference type="VEuPathDB" id="FungiDB:RhiirFUN_010444"/>
<proteinExistence type="predicted"/>